<reference evidence="1 2" key="1">
    <citation type="journal article" date="2023" name="Nucleic Acids Res.">
        <title>The hologenome of Daphnia magna reveals possible DNA methylation and microbiome-mediated evolution of the host genome.</title>
        <authorList>
            <person name="Chaturvedi A."/>
            <person name="Li X."/>
            <person name="Dhandapani V."/>
            <person name="Marshall H."/>
            <person name="Kissane S."/>
            <person name="Cuenca-Cambronero M."/>
            <person name="Asole G."/>
            <person name="Calvet F."/>
            <person name="Ruiz-Romero M."/>
            <person name="Marangio P."/>
            <person name="Guigo R."/>
            <person name="Rago D."/>
            <person name="Mirbahai L."/>
            <person name="Eastwood N."/>
            <person name="Colbourne J.K."/>
            <person name="Zhou J."/>
            <person name="Mallon E."/>
            <person name="Orsini L."/>
        </authorList>
    </citation>
    <scope>NUCLEOTIDE SEQUENCE [LARGE SCALE GENOMIC DNA]</scope>
    <source>
        <strain evidence="1">LRV0_1</strain>
    </source>
</reference>
<comment type="caution">
    <text evidence="1">The sequence shown here is derived from an EMBL/GenBank/DDBJ whole genome shotgun (WGS) entry which is preliminary data.</text>
</comment>
<evidence type="ECO:0000313" key="1">
    <source>
        <dbReference type="EMBL" id="KAK4002584.1"/>
    </source>
</evidence>
<sequence>MMVAKRESWTGESSRPVSLSLLSLPYATPYLKLCSNCATTTRFLPIGRALQQVERKSNASGTGSKICRNGWQQDKVLHLNNNRSLYQKKTTAKRAWRLNRLSFFPPLRHNGHLASDLYPMPLPMRVKAVKRHLFSISMVVVETRTTRKR</sequence>
<name>A0ABQ9YPN2_9CRUS</name>
<proteinExistence type="predicted"/>
<dbReference type="EMBL" id="JAOYFB010000001">
    <property type="protein sequence ID" value="KAK4002584.1"/>
    <property type="molecule type" value="Genomic_DNA"/>
</dbReference>
<gene>
    <name evidence="1" type="ORF">OUZ56_004398</name>
</gene>
<accession>A0ABQ9YPN2</accession>
<keyword evidence="2" id="KW-1185">Reference proteome</keyword>
<protein>
    <submittedName>
        <fullName evidence="1">Uncharacterized protein</fullName>
    </submittedName>
</protein>
<evidence type="ECO:0000313" key="2">
    <source>
        <dbReference type="Proteomes" id="UP001234178"/>
    </source>
</evidence>
<organism evidence="1 2">
    <name type="scientific">Daphnia magna</name>
    <dbReference type="NCBI Taxonomy" id="35525"/>
    <lineage>
        <taxon>Eukaryota</taxon>
        <taxon>Metazoa</taxon>
        <taxon>Ecdysozoa</taxon>
        <taxon>Arthropoda</taxon>
        <taxon>Crustacea</taxon>
        <taxon>Branchiopoda</taxon>
        <taxon>Diplostraca</taxon>
        <taxon>Cladocera</taxon>
        <taxon>Anomopoda</taxon>
        <taxon>Daphniidae</taxon>
        <taxon>Daphnia</taxon>
    </lineage>
</organism>
<dbReference type="Proteomes" id="UP001234178">
    <property type="component" value="Unassembled WGS sequence"/>
</dbReference>